<proteinExistence type="predicted"/>
<dbReference type="AlphaFoldDB" id="A0A2H3DAK0"/>
<keyword evidence="2" id="KW-1185">Reference proteome</keyword>
<dbReference type="Proteomes" id="UP000217790">
    <property type="component" value="Unassembled WGS sequence"/>
</dbReference>
<gene>
    <name evidence="1" type="ORF">ARMGADRAFT_183606</name>
</gene>
<dbReference type="EMBL" id="KZ293659">
    <property type="protein sequence ID" value="PBK92275.1"/>
    <property type="molecule type" value="Genomic_DNA"/>
</dbReference>
<dbReference type="OrthoDB" id="10626928at2759"/>
<evidence type="ECO:0000313" key="1">
    <source>
        <dbReference type="EMBL" id="PBK92275.1"/>
    </source>
</evidence>
<dbReference type="InParanoid" id="A0A2H3DAK0"/>
<organism evidence="1 2">
    <name type="scientific">Armillaria gallica</name>
    <name type="common">Bulbous honey fungus</name>
    <name type="synonym">Armillaria bulbosa</name>
    <dbReference type="NCBI Taxonomy" id="47427"/>
    <lineage>
        <taxon>Eukaryota</taxon>
        <taxon>Fungi</taxon>
        <taxon>Dikarya</taxon>
        <taxon>Basidiomycota</taxon>
        <taxon>Agaricomycotina</taxon>
        <taxon>Agaricomycetes</taxon>
        <taxon>Agaricomycetidae</taxon>
        <taxon>Agaricales</taxon>
        <taxon>Marasmiineae</taxon>
        <taxon>Physalacriaceae</taxon>
        <taxon>Armillaria</taxon>
    </lineage>
</organism>
<name>A0A2H3DAK0_ARMGA</name>
<sequence>MLRLGFTAYHIRGSLVASLCNEAPFFFMAFWPTYGKRRSPVGLISTGDYAWPRHERKEVPPVSCT</sequence>
<protein>
    <submittedName>
        <fullName evidence="1">Uncharacterized protein</fullName>
    </submittedName>
</protein>
<accession>A0A2H3DAK0</accession>
<evidence type="ECO:0000313" key="2">
    <source>
        <dbReference type="Proteomes" id="UP000217790"/>
    </source>
</evidence>
<reference evidence="2" key="1">
    <citation type="journal article" date="2017" name="Nat. Ecol. Evol.">
        <title>Genome expansion and lineage-specific genetic innovations in the forest pathogenic fungi Armillaria.</title>
        <authorList>
            <person name="Sipos G."/>
            <person name="Prasanna A.N."/>
            <person name="Walter M.C."/>
            <person name="O'Connor E."/>
            <person name="Balint B."/>
            <person name="Krizsan K."/>
            <person name="Kiss B."/>
            <person name="Hess J."/>
            <person name="Varga T."/>
            <person name="Slot J."/>
            <person name="Riley R."/>
            <person name="Boka B."/>
            <person name="Rigling D."/>
            <person name="Barry K."/>
            <person name="Lee J."/>
            <person name="Mihaltcheva S."/>
            <person name="LaButti K."/>
            <person name="Lipzen A."/>
            <person name="Waldron R."/>
            <person name="Moloney N.M."/>
            <person name="Sperisen C."/>
            <person name="Kredics L."/>
            <person name="Vagvoelgyi C."/>
            <person name="Patrignani A."/>
            <person name="Fitzpatrick D."/>
            <person name="Nagy I."/>
            <person name="Doyle S."/>
            <person name="Anderson J.B."/>
            <person name="Grigoriev I.V."/>
            <person name="Gueldener U."/>
            <person name="Muensterkoetter M."/>
            <person name="Nagy L.G."/>
        </authorList>
    </citation>
    <scope>NUCLEOTIDE SEQUENCE [LARGE SCALE GENOMIC DNA]</scope>
    <source>
        <strain evidence="2">Ar21-2</strain>
    </source>
</reference>